<gene>
    <name evidence="1" type="ORF">UFOVP141_57</name>
</gene>
<evidence type="ECO:0008006" key="2">
    <source>
        <dbReference type="Google" id="ProtNLM"/>
    </source>
</evidence>
<dbReference type="EMBL" id="LR798190">
    <property type="protein sequence ID" value="CAB5079737.1"/>
    <property type="molecule type" value="Genomic_DNA"/>
</dbReference>
<sequence>MATVATTFLQELSYATNIKVRKKKPVAQDRTKRPWGELVRSQTKSEGFTRDKFTVKLKRGSSLSIQTYTGTDTLNHVTPRTGWEMEFPYWNGFQGIEIVHDDWRKLGYTIVPNQNGGPEDRITQMTGTEYDVLVKMLESLLEENQDAWARNEEKLLTRPGSTVKDPTGLIGTLTVNPYAGSYGGLDRATTPLIRHAVRHGASTAARSSGGDMEETMDDLHQEVNLYCHANGIPGQTDVILAGWAWIKGYKDSARNNGIVLNSDLDDGKRSVDLGIVMAKYKGIDIVHFPLLDLLDSTNASEQQRPYASVITVTFSGGSGTGAAGVAYVQADGKIAGVAITNGGSGYLTPPTVGFSGGTGSYSSGFTAVIDTDAASSAYGQVTAVTGSASGSGYAVPAVIPFTKCAFFLNKKTWFHISQPNFDKKVTMPADPYNKRMSYIQTDGTYFFGCDALRANGVHSIA</sequence>
<name>A0A6J7VT80_9CAUD</name>
<organism evidence="1">
    <name type="scientific">uncultured Caudovirales phage</name>
    <dbReference type="NCBI Taxonomy" id="2100421"/>
    <lineage>
        <taxon>Viruses</taxon>
        <taxon>Duplodnaviria</taxon>
        <taxon>Heunggongvirae</taxon>
        <taxon>Uroviricota</taxon>
        <taxon>Caudoviricetes</taxon>
        <taxon>Peduoviridae</taxon>
        <taxon>Maltschvirus</taxon>
        <taxon>Maltschvirus maltsch</taxon>
    </lineage>
</organism>
<accession>A0A6J7VT80</accession>
<proteinExistence type="predicted"/>
<protein>
    <recommendedName>
        <fullName evidence="2">Capsid protein</fullName>
    </recommendedName>
</protein>
<reference evidence="1" key="1">
    <citation type="submission" date="2020-05" db="EMBL/GenBank/DDBJ databases">
        <authorList>
            <person name="Chiriac C."/>
            <person name="Salcher M."/>
            <person name="Ghai R."/>
            <person name="Kavagutti S V."/>
        </authorList>
    </citation>
    <scope>NUCLEOTIDE SEQUENCE</scope>
</reference>
<evidence type="ECO:0000313" key="1">
    <source>
        <dbReference type="EMBL" id="CAB5079737.1"/>
    </source>
</evidence>